<name>A0A0G4G5M3_9ALVE</name>
<evidence type="ECO:0000256" key="2">
    <source>
        <dbReference type="SAM" id="MobiDB-lite"/>
    </source>
</evidence>
<feature type="region of interest" description="Disordered" evidence="2">
    <location>
        <begin position="527"/>
        <end position="676"/>
    </location>
</feature>
<feature type="compositionally biased region" description="Polar residues" evidence="2">
    <location>
        <begin position="569"/>
        <end position="578"/>
    </location>
</feature>
<feature type="compositionally biased region" description="Basic and acidic residues" evidence="2">
    <location>
        <begin position="1004"/>
        <end position="1024"/>
    </location>
</feature>
<evidence type="ECO:0000256" key="1">
    <source>
        <dbReference type="PROSITE-ProRule" id="PRU00176"/>
    </source>
</evidence>
<feature type="region of interest" description="Disordered" evidence="2">
    <location>
        <begin position="935"/>
        <end position="1114"/>
    </location>
</feature>
<dbReference type="Gene3D" id="3.30.70.330">
    <property type="match status" value="1"/>
</dbReference>
<keyword evidence="1" id="KW-0694">RNA-binding</keyword>
<reference evidence="4" key="1">
    <citation type="submission" date="2014-11" db="EMBL/GenBank/DDBJ databases">
        <authorList>
            <person name="Otto D Thomas"/>
            <person name="Naeem Raeece"/>
        </authorList>
    </citation>
    <scope>NUCLEOTIDE SEQUENCE</scope>
</reference>
<feature type="compositionally biased region" description="Low complexity" evidence="2">
    <location>
        <begin position="1056"/>
        <end position="1068"/>
    </location>
</feature>
<feature type="compositionally biased region" description="Pro residues" evidence="2">
    <location>
        <begin position="196"/>
        <end position="210"/>
    </location>
</feature>
<dbReference type="EMBL" id="CDMZ01000906">
    <property type="protein sequence ID" value="CEM23768.1"/>
    <property type="molecule type" value="Genomic_DNA"/>
</dbReference>
<protein>
    <recommendedName>
        <fullName evidence="3">RRM domain-containing protein</fullName>
    </recommendedName>
</protein>
<sequence>MLKDFPETAVLRDFHYLTDRDPSSEYPKVFIRSAQRLAFMEFEDEESATSFFTLYQTGGVRIAGGNTWVQWSKRAEVETQKEINQKLAKTKTCRCVLVHVMAVKTDFNVERVKEIFSPCGNLVRVAMWKDEDHPDVQKMCLEFQHPEDAARAVELLDEKQLHPKGDLLRVTFSFKKELYIKDNSLFKVDFTRPRLPSTPPPNPKAPPPPPETRHPPAIGGGAQSPNSWRRHTHERAPPPPPSTTSPPPREQNPFPPPRRPYALPSLQEAPVPSRSSRHPQRPFAGQGPGPGPRGVQPGLAESEKPKFLRGRRHRETRGVLEPGVQPPVPRNEQTFACTRGGPGLPFPFSPCLDRPSLSANAARGEGRDPSPMPPGRGREESNAPLRGSRHSLLQAAPDRGRSRTLPESPFLTPQGEQHQHHQQQSSPSPRILRIPSQQQQEQGQGAPRPSIGTTQSFQRGSPLSGALCENSETLHGSPLFSPAPFLRPTAEGGERGQPARGGGERGHRDEGEGVAWGVSKDLSAYVQQLRSPPSRPLPFQIPPPILPFSGLSPSAIPLSPLHAAAAGAQQEQKPQGGNRNDARQEVQRAETGQHGLTMGFPVLFSSPSDTPPNPVPAPPGGSMPMSSLGMPIGVPPLRSLHSPTGTQQQPSPSLAQTQGLGGKPGSIQQPPLQEQSPEQIQQALLCLLQNILAQQQLLPRSTATGLADPASQRLFSPSVEMGGMGNVPEQSQIATVPAAQPQPQRAPLTPANLPVPLSQQLTAPTSLPLSLSNPQGWAAAETPFPPGLPETFMGGVPPGGTLTPGAQTDPVTALRSHPQLFNPQLPLPVFPHIPASAIPFAHQQQQQDGVGLAGGTGFGLGGGAGGGVGMGGLLGFSFVDLLTTFLSSSSPSGGALRVSGYGSGSGETAHPFPCMGLPSTLPFLSPCTPLNASAVQLEGGHGGNRENRQDGGVGRDGGAEFDSNRNMSAPMHSGPTVGLSGRQQTPALSSREAGAAVATGLKPSEGHHGSECGKPEDSAEHQQQEEPESVDEEEEGEVTGREEETETDGAPAMCPGSATASTGTRRATQSLEGRQMPFSTFPFSSLRHSSYSSDRESNGEGGEEDEGKAGGQSD</sequence>
<feature type="compositionally biased region" description="Basic and acidic residues" evidence="2">
    <location>
        <begin position="502"/>
        <end position="511"/>
    </location>
</feature>
<feature type="compositionally biased region" description="Low complexity" evidence="2">
    <location>
        <begin position="422"/>
        <end position="445"/>
    </location>
</feature>
<feature type="compositionally biased region" description="Polar residues" evidence="2">
    <location>
        <begin position="1069"/>
        <end position="1083"/>
    </location>
</feature>
<feature type="compositionally biased region" description="Pro residues" evidence="2">
    <location>
        <begin position="609"/>
        <end position="621"/>
    </location>
</feature>
<feature type="compositionally biased region" description="Acidic residues" evidence="2">
    <location>
        <begin position="1025"/>
        <end position="1047"/>
    </location>
</feature>
<proteinExistence type="predicted"/>
<dbReference type="InterPro" id="IPR035979">
    <property type="entry name" value="RBD_domain_sf"/>
</dbReference>
<dbReference type="InterPro" id="IPR012677">
    <property type="entry name" value="Nucleotide-bd_a/b_plait_sf"/>
</dbReference>
<dbReference type="AlphaFoldDB" id="A0A0G4G5M3"/>
<dbReference type="InterPro" id="IPR000504">
    <property type="entry name" value="RRM_dom"/>
</dbReference>
<feature type="compositionally biased region" description="Polar residues" evidence="2">
    <location>
        <begin position="641"/>
        <end position="658"/>
    </location>
</feature>
<dbReference type="VEuPathDB" id="CryptoDB:Cvel_20362"/>
<feature type="compositionally biased region" description="Low complexity" evidence="2">
    <location>
        <begin position="666"/>
        <end position="676"/>
    </location>
</feature>
<evidence type="ECO:0000259" key="3">
    <source>
        <dbReference type="PROSITE" id="PS50102"/>
    </source>
</evidence>
<organism evidence="4">
    <name type="scientific">Chromera velia CCMP2878</name>
    <dbReference type="NCBI Taxonomy" id="1169474"/>
    <lineage>
        <taxon>Eukaryota</taxon>
        <taxon>Sar</taxon>
        <taxon>Alveolata</taxon>
        <taxon>Colpodellida</taxon>
        <taxon>Chromeraceae</taxon>
        <taxon>Chromera</taxon>
    </lineage>
</organism>
<dbReference type="CDD" id="cd00590">
    <property type="entry name" value="RRM_SF"/>
    <property type="match status" value="1"/>
</dbReference>
<dbReference type="PANTHER" id="PTHR15592">
    <property type="entry name" value="MATRIN 3/NUCLEAR PROTEIN 220-RELATED"/>
    <property type="match status" value="1"/>
</dbReference>
<feature type="compositionally biased region" description="Low complexity" evidence="2">
    <location>
        <begin position="622"/>
        <end position="631"/>
    </location>
</feature>
<feature type="region of interest" description="Disordered" evidence="2">
    <location>
        <begin position="190"/>
        <end position="515"/>
    </location>
</feature>
<dbReference type="PROSITE" id="PS50102">
    <property type="entry name" value="RRM"/>
    <property type="match status" value="1"/>
</dbReference>
<gene>
    <name evidence="4" type="ORF">Cvel_20362</name>
</gene>
<feature type="compositionally biased region" description="Polar residues" evidence="2">
    <location>
        <begin position="451"/>
        <end position="461"/>
    </location>
</feature>
<feature type="compositionally biased region" description="Pro residues" evidence="2">
    <location>
        <begin position="533"/>
        <end position="546"/>
    </location>
</feature>
<feature type="compositionally biased region" description="Pro residues" evidence="2">
    <location>
        <begin position="237"/>
        <end position="259"/>
    </location>
</feature>
<evidence type="ECO:0000313" key="4">
    <source>
        <dbReference type="EMBL" id="CEM23768.1"/>
    </source>
</evidence>
<accession>A0A0G4G5M3</accession>
<dbReference type="SUPFAM" id="SSF54928">
    <property type="entry name" value="RNA-binding domain, RBD"/>
    <property type="match status" value="1"/>
</dbReference>
<dbReference type="GO" id="GO:0003723">
    <property type="term" value="F:RNA binding"/>
    <property type="evidence" value="ECO:0007669"/>
    <property type="project" value="UniProtKB-UniRule"/>
</dbReference>
<feature type="domain" description="RRM" evidence="3">
    <location>
        <begin position="96"/>
        <end position="175"/>
    </location>
</feature>